<feature type="domain" description="N-acetyltransferase" evidence="1">
    <location>
        <begin position="11"/>
        <end position="154"/>
    </location>
</feature>
<keyword evidence="3" id="KW-1185">Reference proteome</keyword>
<keyword evidence="2" id="KW-0012">Acyltransferase</keyword>
<evidence type="ECO:0000259" key="1">
    <source>
        <dbReference type="PROSITE" id="PS51186"/>
    </source>
</evidence>
<protein>
    <submittedName>
        <fullName evidence="2">GNAT family N-acetyltransferase</fullName>
        <ecNumber evidence="2">2.3.-.-</ecNumber>
    </submittedName>
</protein>
<accession>A0ABW1WCS5</accession>
<dbReference type="PANTHER" id="PTHR43259">
    <property type="entry name" value="SPT10P"/>
    <property type="match status" value="1"/>
</dbReference>
<dbReference type="SUPFAM" id="SSF55729">
    <property type="entry name" value="Acyl-CoA N-acyltransferases (Nat)"/>
    <property type="match status" value="1"/>
</dbReference>
<dbReference type="RefSeq" id="WP_253054314.1">
    <property type="nucleotide sequence ID" value="NZ_JAMXWN010000007.1"/>
</dbReference>
<dbReference type="PROSITE" id="PS51186">
    <property type="entry name" value="GNAT"/>
    <property type="match status" value="1"/>
</dbReference>
<dbReference type="InterPro" id="IPR052829">
    <property type="entry name" value="N-acetyltransferase_domain"/>
</dbReference>
<dbReference type="Proteomes" id="UP001596267">
    <property type="component" value="Unassembled WGS sequence"/>
</dbReference>
<evidence type="ECO:0000313" key="3">
    <source>
        <dbReference type="Proteomes" id="UP001596267"/>
    </source>
</evidence>
<name>A0ABW1WCS5_9BACL</name>
<dbReference type="InterPro" id="IPR016181">
    <property type="entry name" value="Acyl_CoA_acyltransferase"/>
</dbReference>
<dbReference type="InterPro" id="IPR000182">
    <property type="entry name" value="GNAT_dom"/>
</dbReference>
<proteinExistence type="predicted"/>
<dbReference type="PANTHER" id="PTHR43259:SF1">
    <property type="entry name" value="N-ACETYLTRANSFERASE DOMAIN-CONTAINING PROTEIN"/>
    <property type="match status" value="1"/>
</dbReference>
<organism evidence="2 3">
    <name type="scientific">Sporolactobacillus kofuensis</name>
    <dbReference type="NCBI Taxonomy" id="269672"/>
    <lineage>
        <taxon>Bacteria</taxon>
        <taxon>Bacillati</taxon>
        <taxon>Bacillota</taxon>
        <taxon>Bacilli</taxon>
        <taxon>Bacillales</taxon>
        <taxon>Sporolactobacillaceae</taxon>
        <taxon>Sporolactobacillus</taxon>
    </lineage>
</organism>
<dbReference type="EC" id="2.3.-.-" evidence="2"/>
<gene>
    <name evidence="2" type="ORF">ACFP7A_02035</name>
</gene>
<evidence type="ECO:0000313" key="2">
    <source>
        <dbReference type="EMBL" id="MFC6385367.1"/>
    </source>
</evidence>
<dbReference type="CDD" id="cd04301">
    <property type="entry name" value="NAT_SF"/>
    <property type="match status" value="1"/>
</dbReference>
<keyword evidence="2" id="KW-0808">Transferase</keyword>
<dbReference type="EMBL" id="JBHSTQ010000001">
    <property type="protein sequence ID" value="MFC6385367.1"/>
    <property type="molecule type" value="Genomic_DNA"/>
</dbReference>
<dbReference type="GO" id="GO:0016746">
    <property type="term" value="F:acyltransferase activity"/>
    <property type="evidence" value="ECO:0007669"/>
    <property type="project" value="UniProtKB-KW"/>
</dbReference>
<sequence length="154" mass="17627">MSVQIMPMPKIDFSSYLAHSVEEYAKEKQVSGAWSADEAIQNARADIHRLLPQGYDTPNHQFLSLVDPSGIKVGIFWIHISPRNREAFIYDFEIFEAYRNLGLGQSAMQALFAYCHHLGLIKISLHVFAHNTRAYHVYQKLGFLDTDINMSKLL</sequence>
<comment type="caution">
    <text evidence="2">The sequence shown here is derived from an EMBL/GenBank/DDBJ whole genome shotgun (WGS) entry which is preliminary data.</text>
</comment>
<dbReference type="Pfam" id="PF00583">
    <property type="entry name" value="Acetyltransf_1"/>
    <property type="match status" value="1"/>
</dbReference>
<reference evidence="3" key="1">
    <citation type="journal article" date="2019" name="Int. J. Syst. Evol. Microbiol.">
        <title>The Global Catalogue of Microorganisms (GCM) 10K type strain sequencing project: providing services to taxonomists for standard genome sequencing and annotation.</title>
        <authorList>
            <consortium name="The Broad Institute Genomics Platform"/>
            <consortium name="The Broad Institute Genome Sequencing Center for Infectious Disease"/>
            <person name="Wu L."/>
            <person name="Ma J."/>
        </authorList>
    </citation>
    <scope>NUCLEOTIDE SEQUENCE [LARGE SCALE GENOMIC DNA]</scope>
    <source>
        <strain evidence="3">CCUG 42001</strain>
    </source>
</reference>
<dbReference type="Gene3D" id="3.40.630.30">
    <property type="match status" value="1"/>
</dbReference>